<accession>A0A133P8W2</accession>
<sequence>MFSFLSLAAILITIIVFCLVFLLGNSYPRKTRYFLIGIIAVLLIIFLWIVLKIFINPLKYV</sequence>
<evidence type="ECO:0000313" key="1">
    <source>
        <dbReference type="EMBL" id="KAB1951792.1"/>
    </source>
</evidence>
<reference evidence="1 2" key="1">
    <citation type="submission" date="2019-09" db="EMBL/GenBank/DDBJ databases">
        <title>Investigation of probiotic properties of different lactic acid bacteria.</title>
        <authorList>
            <person name="Jaomanjaka F."/>
            <person name="Blanc P."/>
        </authorList>
    </citation>
    <scope>NUCLEOTIDE SEQUENCE [LARGE SCALE GENOMIC DNA]</scope>
    <source>
        <strain evidence="1 2">BIO6369</strain>
    </source>
</reference>
<dbReference type="EMBL" id="WBOA01000001">
    <property type="protein sequence ID" value="KAB1951792.1"/>
    <property type="molecule type" value="Genomic_DNA"/>
</dbReference>
<dbReference type="Proteomes" id="UP000460112">
    <property type="component" value="Unassembled WGS sequence"/>
</dbReference>
<gene>
    <name evidence="1" type="ORF">F8244_04625</name>
</gene>
<protein>
    <submittedName>
        <fullName evidence="1">Uncharacterized protein</fullName>
    </submittedName>
</protein>
<dbReference type="AlphaFoldDB" id="A0A133P8W2"/>
<comment type="caution">
    <text evidence="1">The sequence shown here is derived from an EMBL/GenBank/DDBJ whole genome shotgun (WGS) entry which is preliminary data.</text>
</comment>
<name>A0A133P8W2_LACGS</name>
<organism evidence="1 2">
    <name type="scientific">Lactobacillus gasseri</name>
    <dbReference type="NCBI Taxonomy" id="1596"/>
    <lineage>
        <taxon>Bacteria</taxon>
        <taxon>Bacillati</taxon>
        <taxon>Bacillota</taxon>
        <taxon>Bacilli</taxon>
        <taxon>Lactobacillales</taxon>
        <taxon>Lactobacillaceae</taxon>
        <taxon>Lactobacillus</taxon>
    </lineage>
</organism>
<proteinExistence type="predicted"/>
<evidence type="ECO:0000313" key="2">
    <source>
        <dbReference type="Proteomes" id="UP000460112"/>
    </source>
</evidence>